<keyword evidence="16" id="KW-1185">Reference proteome</keyword>
<evidence type="ECO:0000256" key="7">
    <source>
        <dbReference type="ARBA" id="ARBA00023125"/>
    </source>
</evidence>
<comment type="subcellular location">
    <subcellularLocation>
        <location evidence="1">Mitochondrion</location>
    </subcellularLocation>
</comment>
<keyword evidence="8" id="KW-0496">Mitochondrion</keyword>
<keyword evidence="6" id="KW-0805">Transcription regulation</keyword>
<dbReference type="FunFam" id="1.20.5.170:FF:000025">
    <property type="entry name" value="nuclear factor interleukin-3-regulated protein-like"/>
    <property type="match status" value="1"/>
</dbReference>
<dbReference type="InterPro" id="IPR006032">
    <property type="entry name" value="Ribosomal_uS12"/>
</dbReference>
<organism evidence="15 16">
    <name type="scientific">Aquatica leii</name>
    <dbReference type="NCBI Taxonomy" id="1421715"/>
    <lineage>
        <taxon>Eukaryota</taxon>
        <taxon>Metazoa</taxon>
        <taxon>Ecdysozoa</taxon>
        <taxon>Arthropoda</taxon>
        <taxon>Hexapoda</taxon>
        <taxon>Insecta</taxon>
        <taxon>Pterygota</taxon>
        <taxon>Neoptera</taxon>
        <taxon>Endopterygota</taxon>
        <taxon>Coleoptera</taxon>
        <taxon>Polyphaga</taxon>
        <taxon>Elateriformia</taxon>
        <taxon>Elateroidea</taxon>
        <taxon>Lampyridae</taxon>
        <taxon>Luciolinae</taxon>
        <taxon>Aquatica</taxon>
    </lineage>
</organism>
<dbReference type="GO" id="GO:0003735">
    <property type="term" value="F:structural constituent of ribosome"/>
    <property type="evidence" value="ECO:0007669"/>
    <property type="project" value="InterPro"/>
</dbReference>
<dbReference type="Gene3D" id="2.40.50.140">
    <property type="entry name" value="Nucleic acid-binding proteins"/>
    <property type="match status" value="1"/>
</dbReference>
<evidence type="ECO:0000256" key="10">
    <source>
        <dbReference type="ARBA" id="ARBA00023242"/>
    </source>
</evidence>
<evidence type="ECO:0000256" key="11">
    <source>
        <dbReference type="ARBA" id="ARBA00023274"/>
    </source>
</evidence>
<feature type="compositionally biased region" description="Polar residues" evidence="13">
    <location>
        <begin position="354"/>
        <end position="371"/>
    </location>
</feature>
<dbReference type="NCBIfam" id="TIGR00981">
    <property type="entry name" value="rpsL_bact"/>
    <property type="match status" value="1"/>
</dbReference>
<dbReference type="Pfam" id="PF07716">
    <property type="entry name" value="bZIP_2"/>
    <property type="match status" value="1"/>
</dbReference>
<dbReference type="Pfam" id="PF00164">
    <property type="entry name" value="Ribosom_S12_S23"/>
    <property type="match status" value="1"/>
</dbReference>
<keyword evidence="4" id="KW-0809">Transit peptide</keyword>
<evidence type="ECO:0000259" key="14">
    <source>
        <dbReference type="PROSITE" id="PS50217"/>
    </source>
</evidence>
<feature type="region of interest" description="Disordered" evidence="13">
    <location>
        <begin position="323"/>
        <end position="371"/>
    </location>
</feature>
<protein>
    <recommendedName>
        <fullName evidence="12">Small ribosomal subunit protein uS12m</fullName>
    </recommendedName>
</protein>
<accession>A0AAN7Q6B8</accession>
<evidence type="ECO:0000256" key="5">
    <source>
        <dbReference type="ARBA" id="ARBA00022980"/>
    </source>
</evidence>
<evidence type="ECO:0000256" key="12">
    <source>
        <dbReference type="ARBA" id="ARBA00035248"/>
    </source>
</evidence>
<evidence type="ECO:0000256" key="13">
    <source>
        <dbReference type="SAM" id="MobiDB-lite"/>
    </source>
</evidence>
<dbReference type="InterPro" id="IPR012340">
    <property type="entry name" value="NA-bd_OB-fold"/>
</dbReference>
<evidence type="ECO:0000256" key="8">
    <source>
        <dbReference type="ARBA" id="ARBA00023128"/>
    </source>
</evidence>
<dbReference type="EMBL" id="JARPUR010000001">
    <property type="protein sequence ID" value="KAK4887179.1"/>
    <property type="molecule type" value="Genomic_DNA"/>
</dbReference>
<evidence type="ECO:0000313" key="15">
    <source>
        <dbReference type="EMBL" id="KAK4887179.1"/>
    </source>
</evidence>
<evidence type="ECO:0000256" key="9">
    <source>
        <dbReference type="ARBA" id="ARBA00023163"/>
    </source>
</evidence>
<dbReference type="GO" id="GO:0006412">
    <property type="term" value="P:translation"/>
    <property type="evidence" value="ECO:0007669"/>
    <property type="project" value="InterPro"/>
</dbReference>
<dbReference type="PROSITE" id="PS00055">
    <property type="entry name" value="RIBOSOMAL_S12"/>
    <property type="match status" value="1"/>
</dbReference>
<dbReference type="Proteomes" id="UP001353858">
    <property type="component" value="Unassembled WGS sequence"/>
</dbReference>
<keyword evidence="5" id="KW-0689">Ribosomal protein</keyword>
<dbReference type="AlphaFoldDB" id="A0AAN7Q6B8"/>
<evidence type="ECO:0000256" key="3">
    <source>
        <dbReference type="ARBA" id="ARBA00006079"/>
    </source>
</evidence>
<comment type="similarity">
    <text evidence="2">Belongs to the universal ribosomal protein uS12 family.</text>
</comment>
<dbReference type="PROSITE" id="PS50217">
    <property type="entry name" value="BZIP"/>
    <property type="match status" value="1"/>
</dbReference>
<dbReference type="GO" id="GO:0015935">
    <property type="term" value="C:small ribosomal subunit"/>
    <property type="evidence" value="ECO:0007669"/>
    <property type="project" value="InterPro"/>
</dbReference>
<dbReference type="InterPro" id="IPR005679">
    <property type="entry name" value="Ribosomal_uS12_bac"/>
</dbReference>
<comment type="caution">
    <text evidence="15">The sequence shown here is derived from an EMBL/GenBank/DDBJ whole genome shotgun (WGS) entry which is preliminary data.</text>
</comment>
<dbReference type="InterPro" id="IPR046347">
    <property type="entry name" value="bZIP_sf"/>
</dbReference>
<reference evidence="16" key="1">
    <citation type="submission" date="2023-01" db="EMBL/GenBank/DDBJ databases">
        <title>Key to firefly adult light organ development and bioluminescence: homeobox transcription factors regulate luciferase expression and transportation to peroxisome.</title>
        <authorList>
            <person name="Fu X."/>
        </authorList>
    </citation>
    <scope>NUCLEOTIDE SEQUENCE [LARGE SCALE GENOMIC DNA]</scope>
</reference>
<dbReference type="CDD" id="cd14695">
    <property type="entry name" value="bZIP_HLF"/>
    <property type="match status" value="1"/>
</dbReference>
<keyword evidence="9" id="KW-0804">Transcription</keyword>
<dbReference type="GO" id="GO:0003677">
    <property type="term" value="F:DNA binding"/>
    <property type="evidence" value="ECO:0007669"/>
    <property type="project" value="UniProtKB-KW"/>
</dbReference>
<dbReference type="PANTHER" id="PTHR11652">
    <property type="entry name" value="30S RIBOSOMAL PROTEIN S12 FAMILY MEMBER"/>
    <property type="match status" value="1"/>
</dbReference>
<dbReference type="InterPro" id="IPR004827">
    <property type="entry name" value="bZIP"/>
</dbReference>
<dbReference type="SUPFAM" id="SSF57959">
    <property type="entry name" value="Leucine zipper domain"/>
    <property type="match status" value="1"/>
</dbReference>
<feature type="compositionally biased region" description="Basic and acidic residues" evidence="13">
    <location>
        <begin position="454"/>
        <end position="480"/>
    </location>
</feature>
<dbReference type="GO" id="GO:0005634">
    <property type="term" value="C:nucleus"/>
    <property type="evidence" value="ECO:0007669"/>
    <property type="project" value="UniProtKB-ARBA"/>
</dbReference>
<gene>
    <name evidence="15" type="ORF">RN001_003450</name>
</gene>
<comment type="similarity">
    <text evidence="3">Belongs to the bZIP family. NFIL3 subfamily.</text>
</comment>
<dbReference type="FunFam" id="2.40.50.140:FF:000115">
    <property type="entry name" value="28S ribosomal protein S12, mitochondrial"/>
    <property type="match status" value="1"/>
</dbReference>
<name>A0AAN7Q6B8_9COLE</name>
<keyword evidence="7" id="KW-0238">DNA-binding</keyword>
<proteinExistence type="inferred from homology"/>
<evidence type="ECO:0000256" key="4">
    <source>
        <dbReference type="ARBA" id="ARBA00022946"/>
    </source>
</evidence>
<keyword evidence="10" id="KW-0539">Nucleus</keyword>
<evidence type="ECO:0000256" key="1">
    <source>
        <dbReference type="ARBA" id="ARBA00004173"/>
    </source>
</evidence>
<feature type="domain" description="BZIP" evidence="14">
    <location>
        <begin position="458"/>
        <end position="521"/>
    </location>
</feature>
<dbReference type="SUPFAM" id="SSF50249">
    <property type="entry name" value="Nucleic acid-binding proteins"/>
    <property type="match status" value="1"/>
</dbReference>
<evidence type="ECO:0000256" key="6">
    <source>
        <dbReference type="ARBA" id="ARBA00023015"/>
    </source>
</evidence>
<dbReference type="GO" id="GO:0005739">
    <property type="term" value="C:mitochondrion"/>
    <property type="evidence" value="ECO:0007669"/>
    <property type="project" value="UniProtKB-SubCell"/>
</dbReference>
<feature type="region of interest" description="Disordered" evidence="13">
    <location>
        <begin position="441"/>
        <end position="480"/>
    </location>
</feature>
<keyword evidence="11" id="KW-0687">Ribonucleoprotein</keyword>
<evidence type="ECO:0000313" key="16">
    <source>
        <dbReference type="Proteomes" id="UP001353858"/>
    </source>
</evidence>
<dbReference type="SMART" id="SM00338">
    <property type="entry name" value="BRLZ"/>
    <property type="match status" value="1"/>
</dbReference>
<feature type="compositionally biased region" description="Low complexity" evidence="13">
    <location>
        <begin position="342"/>
        <end position="353"/>
    </location>
</feature>
<dbReference type="GO" id="GO:0003700">
    <property type="term" value="F:DNA-binding transcription factor activity"/>
    <property type="evidence" value="ECO:0007669"/>
    <property type="project" value="InterPro"/>
</dbReference>
<dbReference type="Gene3D" id="1.20.5.170">
    <property type="match status" value="1"/>
</dbReference>
<dbReference type="PRINTS" id="PR01034">
    <property type="entry name" value="RIBOSOMALS12"/>
</dbReference>
<dbReference type="CDD" id="cd03368">
    <property type="entry name" value="Ribosomal_S12"/>
    <property type="match status" value="1"/>
</dbReference>
<sequence length="524" mass="59156">MSSLKQLLSKSHQVIFTLTVCYLIFGSIAGVPIKIKRAPLEVGLISFNDAPKYLSHKTNLTKHRQRNSVKTGHSQHMWIPGYVRDHAFIPAHEEHVFIPTHEVIIAQPIHSILVQSNNVYKSHPGGFGVGVNFGGRGTGHGFHISTNNVITWKSLNYVNPTNLLANVNRQLPLFTFYEKSMASLAQMHRSGPHMKVRKSKNPLDGNPFMKGVVLKTLIKKPKKPNSANRKCVLVRLSNGKEMVAYIPGIGHNLQEHNIVLVRVGRVQDCPGVKLKCVRGKYDLSHMNVTPMLFQNMLKLNNNNEESRYSEPIDCSNSILDLCTRRQPRSPSPENDSKDTTTTKHTLLYTETPTSTVGISSPGSETSDISTSSDLYRDIQVKTLQPILSPKVKVPRPFKAYPKDPLSLAAAECVLGRESTEAYTEFRKRMLAQVHASNGITNKNMRRVSPGNNNHNRDDASYWEKRRKNNEAAKRSRDARRAKEDELAIRAAFLERENLHLRCEVANMRIELEELRTVVYRRPVV</sequence>
<evidence type="ECO:0000256" key="2">
    <source>
        <dbReference type="ARBA" id="ARBA00005657"/>
    </source>
</evidence>